<dbReference type="PANTHER" id="PTHR30290:SF10">
    <property type="entry name" value="PERIPLASMIC OLIGOPEPTIDE-BINDING PROTEIN-RELATED"/>
    <property type="match status" value="1"/>
</dbReference>
<reference evidence="5 6" key="1">
    <citation type="journal article" date="2019" name="Anaerobe">
        <title>Brachyspira catarrhinii sp. nov., an anaerobic intestinal spirochaete isolated from vervet monkeys may have been misidentified as Brachyspira aalborgi in previous studies.</title>
        <authorList>
            <person name="Phillips N.D."/>
            <person name="La T."/>
            <person name="Hampson D.J."/>
        </authorList>
    </citation>
    <scope>NUCLEOTIDE SEQUENCE [LARGE SCALE GENOMIC DNA]</scope>
    <source>
        <strain evidence="5 6">Z12</strain>
    </source>
</reference>
<keyword evidence="4" id="KW-0732">Signal</keyword>
<dbReference type="Proteomes" id="UP000310168">
    <property type="component" value="Unassembled WGS sequence"/>
</dbReference>
<evidence type="ECO:0000256" key="2">
    <source>
        <dbReference type="ARBA" id="ARBA00005695"/>
    </source>
</evidence>
<dbReference type="Gene3D" id="3.40.190.10">
    <property type="entry name" value="Periplasmic binding protein-like II"/>
    <property type="match status" value="1"/>
</dbReference>
<dbReference type="Gene3D" id="3.10.105.10">
    <property type="entry name" value="Dipeptide-binding Protein, Domain 3"/>
    <property type="match status" value="1"/>
</dbReference>
<dbReference type="EMBL" id="SJDU01000216">
    <property type="protein sequence ID" value="TKZ33898.1"/>
    <property type="molecule type" value="Genomic_DNA"/>
</dbReference>
<accession>A0ABY2TPR1</accession>
<comment type="caution">
    <text evidence="5">The sequence shown here is derived from an EMBL/GenBank/DDBJ whole genome shotgun (WGS) entry which is preliminary data.</text>
</comment>
<evidence type="ECO:0000256" key="4">
    <source>
        <dbReference type="ARBA" id="ARBA00022729"/>
    </source>
</evidence>
<gene>
    <name evidence="5" type="ORF">EZH24_08250</name>
</gene>
<dbReference type="PANTHER" id="PTHR30290">
    <property type="entry name" value="PERIPLASMIC BINDING COMPONENT OF ABC TRANSPORTER"/>
    <property type="match status" value="1"/>
</dbReference>
<feature type="non-terminal residue" evidence="5">
    <location>
        <position position="1"/>
    </location>
</feature>
<proteinExistence type="inferred from homology"/>
<name>A0ABY2TPR1_9SPIR</name>
<evidence type="ECO:0000256" key="3">
    <source>
        <dbReference type="ARBA" id="ARBA00022448"/>
    </source>
</evidence>
<dbReference type="SUPFAM" id="SSF53850">
    <property type="entry name" value="Periplasmic binding protein-like II"/>
    <property type="match status" value="1"/>
</dbReference>
<sequence length="97" mass="11235">ADYRDPMTMLEIMLTGNSFNYGAFSNPQYDKLVSDAKKTSDNAVRMNYMINAEKILIDEMPLIPLYHRAFTLMVNPKLKGIVYNALGKHKFNYCYIE</sequence>
<keyword evidence="3" id="KW-0813">Transport</keyword>
<evidence type="ECO:0000313" key="5">
    <source>
        <dbReference type="EMBL" id="TKZ33898.1"/>
    </source>
</evidence>
<dbReference type="InterPro" id="IPR039424">
    <property type="entry name" value="SBP_5"/>
</dbReference>
<evidence type="ECO:0000313" key="6">
    <source>
        <dbReference type="Proteomes" id="UP000310168"/>
    </source>
</evidence>
<organism evidence="5 6">
    <name type="scientific">Brachyspira catarrhinii</name>
    <dbReference type="NCBI Taxonomy" id="2528966"/>
    <lineage>
        <taxon>Bacteria</taxon>
        <taxon>Pseudomonadati</taxon>
        <taxon>Spirochaetota</taxon>
        <taxon>Spirochaetia</taxon>
        <taxon>Brachyspirales</taxon>
        <taxon>Brachyspiraceae</taxon>
        <taxon>Brachyspira</taxon>
    </lineage>
</organism>
<evidence type="ECO:0000256" key="1">
    <source>
        <dbReference type="ARBA" id="ARBA00004196"/>
    </source>
</evidence>
<protein>
    <submittedName>
        <fullName evidence="5">Peptide ABC transporter substrate-binding protein</fullName>
    </submittedName>
</protein>
<comment type="similarity">
    <text evidence="2">Belongs to the bacterial solute-binding protein 5 family.</text>
</comment>
<keyword evidence="6" id="KW-1185">Reference proteome</keyword>
<comment type="subcellular location">
    <subcellularLocation>
        <location evidence="1">Cell envelope</location>
    </subcellularLocation>
</comment>